<feature type="transmembrane region" description="Helical" evidence="2">
    <location>
        <begin position="305"/>
        <end position="325"/>
    </location>
</feature>
<feature type="transmembrane region" description="Helical" evidence="2">
    <location>
        <begin position="265"/>
        <end position="285"/>
    </location>
</feature>
<feature type="region of interest" description="Disordered" evidence="1">
    <location>
        <begin position="428"/>
        <end position="452"/>
    </location>
</feature>
<name>A0A4C1ZQ91_EUMVA</name>
<evidence type="ECO:0000313" key="3">
    <source>
        <dbReference type="EMBL" id="GBP89512.1"/>
    </source>
</evidence>
<keyword evidence="2" id="KW-0812">Transmembrane</keyword>
<evidence type="ECO:0000256" key="1">
    <source>
        <dbReference type="SAM" id="MobiDB-lite"/>
    </source>
</evidence>
<gene>
    <name evidence="3" type="ORF">EVAR_67260_1</name>
</gene>
<dbReference type="OrthoDB" id="408743at2759"/>
<keyword evidence="2" id="KW-1133">Transmembrane helix</keyword>
<proteinExistence type="predicted"/>
<reference evidence="3 4" key="1">
    <citation type="journal article" date="2019" name="Commun. Biol.">
        <title>The bagworm genome reveals a unique fibroin gene that provides high tensile strength.</title>
        <authorList>
            <person name="Kono N."/>
            <person name="Nakamura H."/>
            <person name="Ohtoshi R."/>
            <person name="Tomita M."/>
            <person name="Numata K."/>
            <person name="Arakawa K."/>
        </authorList>
    </citation>
    <scope>NUCLEOTIDE SEQUENCE [LARGE SCALE GENOMIC DNA]</scope>
</reference>
<protein>
    <submittedName>
        <fullName evidence="3">Uncharacterized protein</fullName>
    </submittedName>
</protein>
<evidence type="ECO:0000256" key="2">
    <source>
        <dbReference type="SAM" id="Phobius"/>
    </source>
</evidence>
<evidence type="ECO:0000313" key="4">
    <source>
        <dbReference type="Proteomes" id="UP000299102"/>
    </source>
</evidence>
<feature type="compositionally biased region" description="Basic and acidic residues" evidence="1">
    <location>
        <begin position="435"/>
        <end position="452"/>
    </location>
</feature>
<sequence length="526" mass="60748">MSDFQGLMMETEGLMMESEGKYRNFIMKQCILAVFSLVEIVLRCTLTMNDFQGLMMQLEGGSAAVWRDEVECVVVHNLRYIPVYPQNDNKIICRVEKPKMNSTLLMEYEDANTKQRFSRILARLEVEMNINFTSSKDTRHLRCCYGYGENFDYCREVRLEVMQKVNRHPKKRCIILELQTVAVIDVFPFPKQKGDCNISVTPTEVALGDPVHAICQSREGNSRLNWHVNALLEGDKEVLDFKSSIHLSNTSTTAKLDFKLSHVVLLTRINILCMAMANSCGLFSLSVRKKRAEYTRISDKWITKTIGMTSGVAVAFFILLSLAMYRGAKRIYKRRRIQKSSVKVDVGVTKESDYDGHHYECIDDYDTPLRKKEEEMTEPKYEEIPYVRNALQPVVNNKVDEYVTVHPDPNVKQVVVHKNVQASLKNITKPQQGHEQSHTNCLKEEMNKESRRNNVRNEYDNVISRIPCKNEFKDQNISNKEFSGNECKSIELRERGNIKEERKCSDKAIVPKDCGNDIYLDMTPKR</sequence>
<dbReference type="EMBL" id="BGZK01002005">
    <property type="protein sequence ID" value="GBP89512.1"/>
    <property type="molecule type" value="Genomic_DNA"/>
</dbReference>
<keyword evidence="2" id="KW-0472">Membrane</keyword>
<organism evidence="3 4">
    <name type="scientific">Eumeta variegata</name>
    <name type="common">Bagworm moth</name>
    <name type="synonym">Eumeta japonica</name>
    <dbReference type="NCBI Taxonomy" id="151549"/>
    <lineage>
        <taxon>Eukaryota</taxon>
        <taxon>Metazoa</taxon>
        <taxon>Ecdysozoa</taxon>
        <taxon>Arthropoda</taxon>
        <taxon>Hexapoda</taxon>
        <taxon>Insecta</taxon>
        <taxon>Pterygota</taxon>
        <taxon>Neoptera</taxon>
        <taxon>Endopterygota</taxon>
        <taxon>Lepidoptera</taxon>
        <taxon>Glossata</taxon>
        <taxon>Ditrysia</taxon>
        <taxon>Tineoidea</taxon>
        <taxon>Psychidae</taxon>
        <taxon>Oiketicinae</taxon>
        <taxon>Eumeta</taxon>
    </lineage>
</organism>
<keyword evidence="4" id="KW-1185">Reference proteome</keyword>
<dbReference type="Proteomes" id="UP000299102">
    <property type="component" value="Unassembled WGS sequence"/>
</dbReference>
<dbReference type="AlphaFoldDB" id="A0A4C1ZQ91"/>
<accession>A0A4C1ZQ91</accession>
<comment type="caution">
    <text evidence="3">The sequence shown here is derived from an EMBL/GenBank/DDBJ whole genome shotgun (WGS) entry which is preliminary data.</text>
</comment>